<feature type="region of interest" description="Disordered" evidence="1">
    <location>
        <begin position="278"/>
        <end position="318"/>
    </location>
</feature>
<dbReference type="InterPro" id="IPR018958">
    <property type="entry name" value="Knr4/Smi1-like_dom"/>
</dbReference>
<proteinExistence type="predicted"/>
<dbReference type="EMBL" id="JBDJPC010000001">
    <property type="protein sequence ID" value="KAL1518098.1"/>
    <property type="molecule type" value="Genomic_DNA"/>
</dbReference>
<feature type="domain" description="Knr4/Smi1-like" evidence="2">
    <location>
        <begin position="60"/>
        <end position="201"/>
    </location>
</feature>
<keyword evidence="4" id="KW-1185">Reference proteome</keyword>
<dbReference type="AlphaFoldDB" id="A0ABD1FFQ6"/>
<accession>A0ABD1FFQ6</accession>
<sequence>MCHNYKIKNSPVSFIHSRNMGFVVDKVSEDSFYENLLLGLAKVLERNPCVSKINLKRIPGVRQVDIRAWEHNNGVILPEDLRSFYASTNGFLFTYEFSYDYQSGSEEDKDFRTGLIEINCLNELGRTFGYETKNTALVQSIGNCHSLTLSRDSKVFELSNVEEAKVVLVYPTTYAIPSIWFYSGQMKFTYLANDFTTYFRMCIAHLGIPCWQFAYSKEGLPEWSREMFNTIAPGVLPEDQNLIQAQNYKYTIEHINKIDTSIFSHSHNDNSSYAAAPLEKTQQQSNLSQMTNRSVKEKQRTKPLTARKSSGYKNKKTL</sequence>
<dbReference type="InterPro" id="IPR039231">
    <property type="entry name" value="TPGS2"/>
</dbReference>
<organism evidence="3 4">
    <name type="scientific">Hypothenemus hampei</name>
    <name type="common">Coffee berry borer</name>
    <dbReference type="NCBI Taxonomy" id="57062"/>
    <lineage>
        <taxon>Eukaryota</taxon>
        <taxon>Metazoa</taxon>
        <taxon>Ecdysozoa</taxon>
        <taxon>Arthropoda</taxon>
        <taxon>Hexapoda</taxon>
        <taxon>Insecta</taxon>
        <taxon>Pterygota</taxon>
        <taxon>Neoptera</taxon>
        <taxon>Endopterygota</taxon>
        <taxon>Coleoptera</taxon>
        <taxon>Polyphaga</taxon>
        <taxon>Cucujiformia</taxon>
        <taxon>Curculionidae</taxon>
        <taxon>Scolytinae</taxon>
        <taxon>Hypothenemus</taxon>
    </lineage>
</organism>
<evidence type="ECO:0000256" key="1">
    <source>
        <dbReference type="SAM" id="MobiDB-lite"/>
    </source>
</evidence>
<dbReference type="PANTHER" id="PTHR31854">
    <property type="entry name" value="TUBULIN POLYGLUTAMYLASE COMPLEX SUBUNIT 2"/>
    <property type="match status" value="1"/>
</dbReference>
<dbReference type="Proteomes" id="UP001566132">
    <property type="component" value="Unassembled WGS sequence"/>
</dbReference>
<reference evidence="3 4" key="1">
    <citation type="submission" date="2024-05" db="EMBL/GenBank/DDBJ databases">
        <title>Genetic variation in Jamaican populations of the coffee berry borer (Hypothenemus hampei).</title>
        <authorList>
            <person name="Errbii M."/>
            <person name="Myrie A."/>
        </authorList>
    </citation>
    <scope>NUCLEOTIDE SEQUENCE [LARGE SCALE GENOMIC DNA]</scope>
    <source>
        <strain evidence="3">JA-Hopewell-2020-01-JO</strain>
        <tissue evidence="3">Whole body</tissue>
    </source>
</reference>
<dbReference type="SUPFAM" id="SSF160631">
    <property type="entry name" value="SMI1/KNR4-like"/>
    <property type="match status" value="1"/>
</dbReference>
<name>A0ABD1FFQ6_HYPHA</name>
<gene>
    <name evidence="3" type="ORF">ABEB36_001773</name>
</gene>
<evidence type="ECO:0000313" key="4">
    <source>
        <dbReference type="Proteomes" id="UP001566132"/>
    </source>
</evidence>
<dbReference type="InterPro" id="IPR037883">
    <property type="entry name" value="Knr4/Smi1-like_sf"/>
</dbReference>
<protein>
    <recommendedName>
        <fullName evidence="2">Knr4/Smi1-like domain-containing protein</fullName>
    </recommendedName>
</protein>
<evidence type="ECO:0000313" key="3">
    <source>
        <dbReference type="EMBL" id="KAL1518098.1"/>
    </source>
</evidence>
<dbReference type="PANTHER" id="PTHR31854:SF2">
    <property type="entry name" value="TUBULIN POLYGLUTAMYLASE COMPLEX SUBUNIT 2"/>
    <property type="match status" value="1"/>
</dbReference>
<comment type="caution">
    <text evidence="3">The sequence shown here is derived from an EMBL/GenBank/DDBJ whole genome shotgun (WGS) entry which is preliminary data.</text>
</comment>
<dbReference type="SMART" id="SM00860">
    <property type="entry name" value="SMI1_KNR4"/>
    <property type="match status" value="1"/>
</dbReference>
<evidence type="ECO:0000259" key="2">
    <source>
        <dbReference type="SMART" id="SM00860"/>
    </source>
</evidence>
<feature type="compositionally biased region" description="Polar residues" evidence="1">
    <location>
        <begin position="280"/>
        <end position="293"/>
    </location>
</feature>